<dbReference type="EMBL" id="OU899036">
    <property type="protein sequence ID" value="CAH1731757.1"/>
    <property type="molecule type" value="Genomic_DNA"/>
</dbReference>
<accession>A0A9P0NLS1</accession>
<organism evidence="1 2">
    <name type="scientific">Aphis gossypii</name>
    <name type="common">Cotton aphid</name>
    <dbReference type="NCBI Taxonomy" id="80765"/>
    <lineage>
        <taxon>Eukaryota</taxon>
        <taxon>Metazoa</taxon>
        <taxon>Ecdysozoa</taxon>
        <taxon>Arthropoda</taxon>
        <taxon>Hexapoda</taxon>
        <taxon>Insecta</taxon>
        <taxon>Pterygota</taxon>
        <taxon>Neoptera</taxon>
        <taxon>Paraneoptera</taxon>
        <taxon>Hemiptera</taxon>
        <taxon>Sternorrhyncha</taxon>
        <taxon>Aphidomorpha</taxon>
        <taxon>Aphidoidea</taxon>
        <taxon>Aphididae</taxon>
        <taxon>Aphidini</taxon>
        <taxon>Aphis</taxon>
        <taxon>Aphis</taxon>
    </lineage>
</organism>
<name>A0A9P0NLS1_APHGO</name>
<dbReference type="AlphaFoldDB" id="A0A9P0NLS1"/>
<protein>
    <submittedName>
        <fullName evidence="1">Uncharacterized protein</fullName>
    </submittedName>
</protein>
<evidence type="ECO:0000313" key="2">
    <source>
        <dbReference type="Proteomes" id="UP001154329"/>
    </source>
</evidence>
<dbReference type="Proteomes" id="UP001154329">
    <property type="component" value="Chromosome 3"/>
</dbReference>
<proteinExistence type="predicted"/>
<reference evidence="1" key="2">
    <citation type="submission" date="2022-10" db="EMBL/GenBank/DDBJ databases">
        <authorList>
            <consortium name="ENA_rothamsted_submissions"/>
            <consortium name="culmorum"/>
            <person name="King R."/>
        </authorList>
    </citation>
    <scope>NUCLEOTIDE SEQUENCE</scope>
</reference>
<keyword evidence="2" id="KW-1185">Reference proteome</keyword>
<sequence>MYRKIGTWDSKGSEQDIEDVKTVSTREKIKYKWVVPKRRIRAKAEFENTNAKSIRNQYVKLKPQPKEIFETSDMLIMESNIQAKSKTVNREMQTILKLQNNKCIQSTIEEELINQSQPKIKSAKVLDDFLLKNTPE</sequence>
<reference evidence="1" key="1">
    <citation type="submission" date="2022-02" db="EMBL/GenBank/DDBJ databases">
        <authorList>
            <person name="King R."/>
        </authorList>
    </citation>
    <scope>NUCLEOTIDE SEQUENCE</scope>
</reference>
<evidence type="ECO:0000313" key="1">
    <source>
        <dbReference type="EMBL" id="CAH1731757.1"/>
    </source>
</evidence>
<gene>
    <name evidence="1" type="ORF">APHIGO_LOCUS8414</name>
</gene>